<organism evidence="3 4">
    <name type="scientific">Stackebrandtia albiflava</name>
    <dbReference type="NCBI Taxonomy" id="406432"/>
    <lineage>
        <taxon>Bacteria</taxon>
        <taxon>Bacillati</taxon>
        <taxon>Actinomycetota</taxon>
        <taxon>Actinomycetes</taxon>
        <taxon>Glycomycetales</taxon>
        <taxon>Glycomycetaceae</taxon>
        <taxon>Stackebrandtia</taxon>
    </lineage>
</organism>
<name>A0A562VAP8_9ACTN</name>
<keyword evidence="2" id="KW-0812">Transmembrane</keyword>
<dbReference type="EMBL" id="VLLL01000005">
    <property type="protein sequence ID" value="TWJ14952.1"/>
    <property type="molecule type" value="Genomic_DNA"/>
</dbReference>
<dbReference type="Proteomes" id="UP000321617">
    <property type="component" value="Unassembled WGS sequence"/>
</dbReference>
<sequence>MLRNLPPYLQLLAIAGPITAVIVRSWLRHRATIIRARIEYETTVAREKARSERLRYSLQDTDPRNRPQVLKAYRSGQPPTPPAPTEPDTTPR</sequence>
<dbReference type="AlphaFoldDB" id="A0A562VAP8"/>
<comment type="caution">
    <text evidence="3">The sequence shown here is derived from an EMBL/GenBank/DDBJ whole genome shotgun (WGS) entry which is preliminary data.</text>
</comment>
<reference evidence="3 4" key="1">
    <citation type="journal article" date="2013" name="Stand. Genomic Sci.">
        <title>Genomic Encyclopedia of Type Strains, Phase I: The one thousand microbial genomes (KMG-I) project.</title>
        <authorList>
            <person name="Kyrpides N.C."/>
            <person name="Woyke T."/>
            <person name="Eisen J.A."/>
            <person name="Garrity G."/>
            <person name="Lilburn T.G."/>
            <person name="Beck B.J."/>
            <person name="Whitman W.B."/>
            <person name="Hugenholtz P."/>
            <person name="Klenk H.P."/>
        </authorList>
    </citation>
    <scope>NUCLEOTIDE SEQUENCE [LARGE SCALE GENOMIC DNA]</scope>
    <source>
        <strain evidence="3 4">DSM 45044</strain>
    </source>
</reference>
<gene>
    <name evidence="3" type="ORF">LX16_0647</name>
</gene>
<keyword evidence="2" id="KW-1133">Transmembrane helix</keyword>
<keyword evidence="4" id="KW-1185">Reference proteome</keyword>
<evidence type="ECO:0000256" key="2">
    <source>
        <dbReference type="SAM" id="Phobius"/>
    </source>
</evidence>
<feature type="compositionally biased region" description="Basic and acidic residues" evidence="1">
    <location>
        <begin position="49"/>
        <end position="65"/>
    </location>
</feature>
<proteinExistence type="predicted"/>
<feature type="region of interest" description="Disordered" evidence="1">
    <location>
        <begin position="49"/>
        <end position="92"/>
    </location>
</feature>
<evidence type="ECO:0000313" key="4">
    <source>
        <dbReference type="Proteomes" id="UP000321617"/>
    </source>
</evidence>
<evidence type="ECO:0000256" key="1">
    <source>
        <dbReference type="SAM" id="MobiDB-lite"/>
    </source>
</evidence>
<accession>A0A562VAP8</accession>
<protein>
    <submittedName>
        <fullName evidence="3">Uncharacterized protein</fullName>
    </submittedName>
</protein>
<feature type="transmembrane region" description="Helical" evidence="2">
    <location>
        <begin position="6"/>
        <end position="27"/>
    </location>
</feature>
<evidence type="ECO:0000313" key="3">
    <source>
        <dbReference type="EMBL" id="TWJ14952.1"/>
    </source>
</evidence>
<keyword evidence="2" id="KW-0472">Membrane</keyword>